<dbReference type="SUPFAM" id="SSF55785">
    <property type="entry name" value="PYP-like sensor domain (PAS domain)"/>
    <property type="match status" value="2"/>
</dbReference>
<dbReference type="InterPro" id="IPR035965">
    <property type="entry name" value="PAS-like_dom_sf"/>
</dbReference>
<dbReference type="Pfam" id="PF02518">
    <property type="entry name" value="HATPase_c"/>
    <property type="match status" value="1"/>
</dbReference>
<accession>A0A928VR18</accession>
<dbReference type="Proteomes" id="UP000625316">
    <property type="component" value="Unassembled WGS sequence"/>
</dbReference>
<dbReference type="SUPFAM" id="SSF55874">
    <property type="entry name" value="ATPase domain of HSP90 chaperone/DNA topoisomerase II/histidine kinase"/>
    <property type="match status" value="1"/>
</dbReference>
<keyword evidence="12" id="KW-1185">Reference proteome</keyword>
<dbReference type="PANTHER" id="PTHR43304:SF1">
    <property type="entry name" value="PAC DOMAIN-CONTAINING PROTEIN"/>
    <property type="match status" value="1"/>
</dbReference>
<comment type="catalytic activity">
    <reaction evidence="1">
        <text>ATP + protein L-histidine = ADP + protein N-phospho-L-histidine.</text>
        <dbReference type="EC" id="2.7.13.3"/>
    </reaction>
</comment>
<evidence type="ECO:0000256" key="6">
    <source>
        <dbReference type="ARBA" id="ARBA00023012"/>
    </source>
</evidence>
<dbReference type="InterPro" id="IPR036097">
    <property type="entry name" value="HisK_dim/P_sf"/>
</dbReference>
<dbReference type="CDD" id="cd00130">
    <property type="entry name" value="PAS"/>
    <property type="match status" value="2"/>
</dbReference>
<dbReference type="InterPro" id="IPR000014">
    <property type="entry name" value="PAS"/>
</dbReference>
<dbReference type="PROSITE" id="PS50113">
    <property type="entry name" value="PAC"/>
    <property type="match status" value="1"/>
</dbReference>
<dbReference type="Pfam" id="PF00989">
    <property type="entry name" value="PAS"/>
    <property type="match status" value="2"/>
</dbReference>
<dbReference type="CDD" id="cd00082">
    <property type="entry name" value="HisKA"/>
    <property type="match status" value="1"/>
</dbReference>
<sequence>MSRLLDQYEQILLDSIIDLVIVQSADGICEYASPSAQALLGIDANTLIGQRFEDLMHPDDAMALQRLRVAIGEFPDQFSHRHRLRHQHDGYLWVETVSQKRYTETDDCHDGKPKIVTISRDITARKQIEDEVTQLNQDLEQRIERRTEALANSVEQQKNLLKSESQARQIAETAQSDLKIYQDIVENIQTGLMVWRWHDPEDIESFRLVAANPRSSTLLRRDMQLMIGKTLTEGFPERARNTERSLHAIYVRVIQTQQAETFEEVCPANASRDEQIYTLKVFPLPDRCVGVGLDNVTQPRYAEKALALSQQRYATVVNNVQEVIFQLDCQGRWLLLNQAWENLTGLAIVDCLGRHYADMDWQHDVDVEHVFQQLITGKIESYSYEAKLMNHDGDLRIVQIDLIQGPIDDTEVSVLGTINDVTERQAAAMRLQARADELSASNAALLATTIQLQHRNAELDQFAYVASHDLKAPLRAISNLSSWLEEDLADSLTPDTQTQMSLLRHRVKRMDNLIDGLLLYSRVGHSKGDLKRIDLRQLLEETLQLMVVPDGVAVQISAHLPVIQGYELPLQQIFMNLLSNALKHGLPARDGRITVSSIEQGDYYAISIKDNGPGIEPQYHDRIFQIFQTLEARDQSENTGIGLAIVKKLVEAEGGKISINSVKDQGTQFTFTWPKHIVES</sequence>
<dbReference type="PROSITE" id="PS50112">
    <property type="entry name" value="PAS"/>
    <property type="match status" value="2"/>
</dbReference>
<organism evidence="11 12">
    <name type="scientific">Romeriopsis navalis LEGE 11480</name>
    <dbReference type="NCBI Taxonomy" id="2777977"/>
    <lineage>
        <taxon>Bacteria</taxon>
        <taxon>Bacillati</taxon>
        <taxon>Cyanobacteriota</taxon>
        <taxon>Cyanophyceae</taxon>
        <taxon>Leptolyngbyales</taxon>
        <taxon>Leptolyngbyaceae</taxon>
        <taxon>Romeriopsis</taxon>
        <taxon>Romeriopsis navalis</taxon>
    </lineage>
</organism>
<feature type="domain" description="PAC" evidence="10">
    <location>
        <begin position="382"/>
        <end position="433"/>
    </location>
</feature>
<dbReference type="SMART" id="SM00091">
    <property type="entry name" value="PAS"/>
    <property type="match status" value="3"/>
</dbReference>
<dbReference type="InterPro" id="IPR003661">
    <property type="entry name" value="HisK_dim/P_dom"/>
</dbReference>
<dbReference type="PROSITE" id="PS50109">
    <property type="entry name" value="HIS_KIN"/>
    <property type="match status" value="1"/>
</dbReference>
<dbReference type="Pfam" id="PF00512">
    <property type="entry name" value="HisKA"/>
    <property type="match status" value="1"/>
</dbReference>
<evidence type="ECO:0000256" key="1">
    <source>
        <dbReference type="ARBA" id="ARBA00000085"/>
    </source>
</evidence>
<dbReference type="PANTHER" id="PTHR43304">
    <property type="entry name" value="PHYTOCHROME-LIKE PROTEIN CPH1"/>
    <property type="match status" value="1"/>
</dbReference>
<dbReference type="GO" id="GO:0000155">
    <property type="term" value="F:phosphorelay sensor kinase activity"/>
    <property type="evidence" value="ECO:0007669"/>
    <property type="project" value="InterPro"/>
</dbReference>
<dbReference type="InterPro" id="IPR004358">
    <property type="entry name" value="Sig_transdc_His_kin-like_C"/>
</dbReference>
<evidence type="ECO:0000256" key="2">
    <source>
        <dbReference type="ARBA" id="ARBA00012438"/>
    </source>
</evidence>
<keyword evidence="4" id="KW-0808">Transferase</keyword>
<keyword evidence="6" id="KW-0902">Two-component regulatory system</keyword>
<evidence type="ECO:0000256" key="7">
    <source>
        <dbReference type="SAM" id="Coils"/>
    </source>
</evidence>
<dbReference type="InterPro" id="IPR000700">
    <property type="entry name" value="PAS-assoc_C"/>
</dbReference>
<protein>
    <recommendedName>
        <fullName evidence="2">histidine kinase</fullName>
        <ecNumber evidence="2">2.7.13.3</ecNumber>
    </recommendedName>
</protein>
<feature type="domain" description="PAS" evidence="9">
    <location>
        <begin position="12"/>
        <end position="66"/>
    </location>
</feature>
<dbReference type="NCBIfam" id="TIGR00229">
    <property type="entry name" value="sensory_box"/>
    <property type="match status" value="2"/>
</dbReference>
<reference evidence="11" key="1">
    <citation type="submission" date="2020-10" db="EMBL/GenBank/DDBJ databases">
        <authorList>
            <person name="Castelo-Branco R."/>
            <person name="Eusebio N."/>
            <person name="Adriana R."/>
            <person name="Vieira A."/>
            <person name="Brugerolle De Fraissinette N."/>
            <person name="Rezende De Castro R."/>
            <person name="Schneider M.P."/>
            <person name="Vasconcelos V."/>
            <person name="Leao P.N."/>
        </authorList>
    </citation>
    <scope>NUCLEOTIDE SEQUENCE</scope>
    <source>
        <strain evidence="11">LEGE 11480</strain>
    </source>
</reference>
<evidence type="ECO:0000256" key="3">
    <source>
        <dbReference type="ARBA" id="ARBA00022553"/>
    </source>
</evidence>
<dbReference type="AlphaFoldDB" id="A0A928VR18"/>
<dbReference type="PRINTS" id="PR00344">
    <property type="entry name" value="BCTRLSENSOR"/>
</dbReference>
<proteinExistence type="predicted"/>
<evidence type="ECO:0000259" key="9">
    <source>
        <dbReference type="PROSITE" id="PS50112"/>
    </source>
</evidence>
<keyword evidence="3" id="KW-0597">Phosphoprotein</keyword>
<dbReference type="Gene3D" id="1.10.287.130">
    <property type="match status" value="1"/>
</dbReference>
<dbReference type="RefSeq" id="WP_264326206.1">
    <property type="nucleotide sequence ID" value="NZ_JADEXQ010000061.1"/>
</dbReference>
<keyword evidence="5" id="KW-0418">Kinase</keyword>
<dbReference type="EC" id="2.7.13.3" evidence="2"/>
<feature type="domain" description="PAS" evidence="9">
    <location>
        <begin position="309"/>
        <end position="354"/>
    </location>
</feature>
<evidence type="ECO:0000313" key="11">
    <source>
        <dbReference type="EMBL" id="MBE9031376.1"/>
    </source>
</evidence>
<dbReference type="GO" id="GO:0006355">
    <property type="term" value="P:regulation of DNA-templated transcription"/>
    <property type="evidence" value="ECO:0007669"/>
    <property type="project" value="InterPro"/>
</dbReference>
<dbReference type="SMART" id="SM00388">
    <property type="entry name" value="HisKA"/>
    <property type="match status" value="1"/>
</dbReference>
<dbReference type="SMART" id="SM00387">
    <property type="entry name" value="HATPase_c"/>
    <property type="match status" value="1"/>
</dbReference>
<dbReference type="InterPro" id="IPR003594">
    <property type="entry name" value="HATPase_dom"/>
</dbReference>
<feature type="domain" description="Histidine kinase" evidence="8">
    <location>
        <begin position="465"/>
        <end position="677"/>
    </location>
</feature>
<gene>
    <name evidence="11" type="ORF">IQ266_16705</name>
</gene>
<comment type="caution">
    <text evidence="11">The sequence shown here is derived from an EMBL/GenBank/DDBJ whole genome shotgun (WGS) entry which is preliminary data.</text>
</comment>
<dbReference type="EMBL" id="JADEXQ010000061">
    <property type="protein sequence ID" value="MBE9031376.1"/>
    <property type="molecule type" value="Genomic_DNA"/>
</dbReference>
<dbReference type="SUPFAM" id="SSF47384">
    <property type="entry name" value="Homodimeric domain of signal transducing histidine kinase"/>
    <property type="match status" value="1"/>
</dbReference>
<dbReference type="InterPro" id="IPR005467">
    <property type="entry name" value="His_kinase_dom"/>
</dbReference>
<dbReference type="Pfam" id="PF08448">
    <property type="entry name" value="PAS_4"/>
    <property type="match status" value="1"/>
</dbReference>
<evidence type="ECO:0000259" key="10">
    <source>
        <dbReference type="PROSITE" id="PS50113"/>
    </source>
</evidence>
<dbReference type="InterPro" id="IPR013656">
    <property type="entry name" value="PAS_4"/>
</dbReference>
<evidence type="ECO:0000259" key="8">
    <source>
        <dbReference type="PROSITE" id="PS50109"/>
    </source>
</evidence>
<name>A0A928VR18_9CYAN</name>
<evidence type="ECO:0000256" key="5">
    <source>
        <dbReference type="ARBA" id="ARBA00022777"/>
    </source>
</evidence>
<dbReference type="InterPro" id="IPR052162">
    <property type="entry name" value="Sensor_kinase/Photoreceptor"/>
</dbReference>
<feature type="coiled-coil region" evidence="7">
    <location>
        <begin position="125"/>
        <end position="156"/>
    </location>
</feature>
<dbReference type="Gene3D" id="3.30.565.10">
    <property type="entry name" value="Histidine kinase-like ATPase, C-terminal domain"/>
    <property type="match status" value="1"/>
</dbReference>
<dbReference type="InterPro" id="IPR036890">
    <property type="entry name" value="HATPase_C_sf"/>
</dbReference>
<evidence type="ECO:0000256" key="4">
    <source>
        <dbReference type="ARBA" id="ARBA00022679"/>
    </source>
</evidence>
<evidence type="ECO:0000313" key="12">
    <source>
        <dbReference type="Proteomes" id="UP000625316"/>
    </source>
</evidence>
<keyword evidence="7" id="KW-0175">Coiled coil</keyword>
<dbReference type="InterPro" id="IPR013767">
    <property type="entry name" value="PAS_fold"/>
</dbReference>
<dbReference type="Gene3D" id="3.30.450.20">
    <property type="entry name" value="PAS domain"/>
    <property type="match status" value="3"/>
</dbReference>